<evidence type="ECO:0000313" key="2">
    <source>
        <dbReference type="Proteomes" id="UP001152888"/>
    </source>
</evidence>
<organism evidence="1 2">
    <name type="scientific">Acanthoscelides obtectus</name>
    <name type="common">Bean weevil</name>
    <name type="synonym">Bruchus obtectus</name>
    <dbReference type="NCBI Taxonomy" id="200917"/>
    <lineage>
        <taxon>Eukaryota</taxon>
        <taxon>Metazoa</taxon>
        <taxon>Ecdysozoa</taxon>
        <taxon>Arthropoda</taxon>
        <taxon>Hexapoda</taxon>
        <taxon>Insecta</taxon>
        <taxon>Pterygota</taxon>
        <taxon>Neoptera</taxon>
        <taxon>Endopterygota</taxon>
        <taxon>Coleoptera</taxon>
        <taxon>Polyphaga</taxon>
        <taxon>Cucujiformia</taxon>
        <taxon>Chrysomeloidea</taxon>
        <taxon>Chrysomelidae</taxon>
        <taxon>Bruchinae</taxon>
        <taxon>Bruchini</taxon>
        <taxon>Acanthoscelides</taxon>
    </lineage>
</organism>
<sequence>MEYFVQKIPLLINLHVARPKIACEDLPELLPQIADNEDIHTL</sequence>
<dbReference type="AlphaFoldDB" id="A0A9P0JSW7"/>
<evidence type="ECO:0000313" key="1">
    <source>
        <dbReference type="EMBL" id="CAH1959651.1"/>
    </source>
</evidence>
<gene>
    <name evidence="1" type="ORF">ACAOBT_LOCUS3291</name>
</gene>
<dbReference type="EMBL" id="CAKOFQ010006683">
    <property type="protein sequence ID" value="CAH1959651.1"/>
    <property type="molecule type" value="Genomic_DNA"/>
</dbReference>
<keyword evidence="2" id="KW-1185">Reference proteome</keyword>
<protein>
    <submittedName>
        <fullName evidence="1">Uncharacterized protein</fullName>
    </submittedName>
</protein>
<proteinExistence type="predicted"/>
<accession>A0A9P0JSW7</accession>
<dbReference type="Proteomes" id="UP001152888">
    <property type="component" value="Unassembled WGS sequence"/>
</dbReference>
<reference evidence="1" key="1">
    <citation type="submission" date="2022-03" db="EMBL/GenBank/DDBJ databases">
        <authorList>
            <person name="Sayadi A."/>
        </authorList>
    </citation>
    <scope>NUCLEOTIDE SEQUENCE</scope>
</reference>
<name>A0A9P0JSW7_ACAOB</name>
<comment type="caution">
    <text evidence="1">The sequence shown here is derived from an EMBL/GenBank/DDBJ whole genome shotgun (WGS) entry which is preliminary data.</text>
</comment>